<keyword evidence="6" id="KW-1185">Reference proteome</keyword>
<evidence type="ECO:0000313" key="5">
    <source>
        <dbReference type="EMBL" id="MFC6007820.1"/>
    </source>
</evidence>
<keyword evidence="2" id="KW-0677">Repeat</keyword>
<dbReference type="InterPro" id="IPR028994">
    <property type="entry name" value="Integrin_alpha_N"/>
</dbReference>
<evidence type="ECO:0000256" key="4">
    <source>
        <dbReference type="SAM" id="SignalP"/>
    </source>
</evidence>
<dbReference type="PANTHER" id="PTHR36220">
    <property type="entry name" value="UNNAMED PRODUCT"/>
    <property type="match status" value="1"/>
</dbReference>
<keyword evidence="3" id="KW-0325">Glycoprotein</keyword>
<dbReference type="Proteomes" id="UP001596189">
    <property type="component" value="Unassembled WGS sequence"/>
</dbReference>
<accession>A0ABW1JF77</accession>
<dbReference type="PANTHER" id="PTHR36220:SF1">
    <property type="entry name" value="GAMMA TUBULIN COMPLEX COMPONENT C-TERMINAL DOMAIN-CONTAINING PROTEIN"/>
    <property type="match status" value="1"/>
</dbReference>
<dbReference type="RefSeq" id="WP_345715500.1">
    <property type="nucleotide sequence ID" value="NZ_BAABFP010000002.1"/>
</dbReference>
<name>A0ABW1JF77_9ACTN</name>
<dbReference type="Gene3D" id="2.130.10.130">
    <property type="entry name" value="Integrin alpha, N-terminal"/>
    <property type="match status" value="2"/>
</dbReference>
<dbReference type="InterPro" id="IPR013517">
    <property type="entry name" value="FG-GAP"/>
</dbReference>
<evidence type="ECO:0000256" key="1">
    <source>
        <dbReference type="ARBA" id="ARBA00022729"/>
    </source>
</evidence>
<dbReference type="SMART" id="SM00191">
    <property type="entry name" value="Int_alpha"/>
    <property type="match status" value="3"/>
</dbReference>
<dbReference type="Pfam" id="PF01839">
    <property type="entry name" value="FG-GAP"/>
    <property type="match status" value="1"/>
</dbReference>
<sequence>MPVRSPVAVVSLALLASVLLGLTPDRAAAATTCAAGPDDATTASNQDVDHDLSRYPDHVIGIPREVSKAGVIELRSTTGLIQRLTESSFTGGPARVAGDGFGTSVAFVDANADRCADVAVGAPGASAGRGAVVVALGSTTGILGTGSVRLTGRTPGEHFGAVVVAVGQDLFVAAPDRTVSGRARAGAVDHYRVGTGGAPTLLETLTEDTPGVPGVSEADDRFGSVLTGATQASGAPQANGSWLVVGEPSEDNGTRRDAGSVTVLSFNDTTHRLSLGRVVAQGVAGTPGVSETGDTFGAAVAFWGDPAESYLAIGTPGEDVGSHRDGGQVQTFTGMLGTAPLRPSASFTQDSPEVPGAVEAGDQFGASLQAGWFAVAQGGCSGHNAIDLAVGAPGEDLGSRRDAGTVTFVPLGPTRPSEAWCRHAWYQGGPGGISATAEAGDRFGAVLGLGAGGYLPAQPYPQGQPPTELLISVPGEDVGSKVDAGVFHTLIVDLVTGIDFGGAAGTAFGSVFAGSAS</sequence>
<dbReference type="EMBL" id="JBHSRD010000004">
    <property type="protein sequence ID" value="MFC6007820.1"/>
    <property type="molecule type" value="Genomic_DNA"/>
</dbReference>
<feature type="chain" id="PRO_5045457234" evidence="4">
    <location>
        <begin position="30"/>
        <end position="517"/>
    </location>
</feature>
<evidence type="ECO:0000256" key="3">
    <source>
        <dbReference type="ARBA" id="ARBA00023180"/>
    </source>
</evidence>
<reference evidence="6" key="1">
    <citation type="journal article" date="2019" name="Int. J. Syst. Evol. Microbiol.">
        <title>The Global Catalogue of Microorganisms (GCM) 10K type strain sequencing project: providing services to taxonomists for standard genome sequencing and annotation.</title>
        <authorList>
            <consortium name="The Broad Institute Genomics Platform"/>
            <consortium name="The Broad Institute Genome Sequencing Center for Infectious Disease"/>
            <person name="Wu L."/>
            <person name="Ma J."/>
        </authorList>
    </citation>
    <scope>NUCLEOTIDE SEQUENCE [LARGE SCALE GENOMIC DNA]</scope>
    <source>
        <strain evidence="6">KACC 14249</strain>
    </source>
</reference>
<protein>
    <submittedName>
        <fullName evidence="5">FG-GAP repeat protein</fullName>
    </submittedName>
</protein>
<proteinExistence type="predicted"/>
<dbReference type="SUPFAM" id="SSF69318">
    <property type="entry name" value="Integrin alpha N-terminal domain"/>
    <property type="match status" value="1"/>
</dbReference>
<organism evidence="5 6">
    <name type="scientific">Angustibacter luteus</name>
    <dbReference type="NCBI Taxonomy" id="658456"/>
    <lineage>
        <taxon>Bacteria</taxon>
        <taxon>Bacillati</taxon>
        <taxon>Actinomycetota</taxon>
        <taxon>Actinomycetes</taxon>
        <taxon>Kineosporiales</taxon>
        <taxon>Kineosporiaceae</taxon>
    </lineage>
</organism>
<evidence type="ECO:0000313" key="6">
    <source>
        <dbReference type="Proteomes" id="UP001596189"/>
    </source>
</evidence>
<dbReference type="InterPro" id="IPR013519">
    <property type="entry name" value="Int_alpha_beta-p"/>
</dbReference>
<dbReference type="PROSITE" id="PS51470">
    <property type="entry name" value="FG_GAP"/>
    <property type="match status" value="1"/>
</dbReference>
<feature type="signal peptide" evidence="4">
    <location>
        <begin position="1"/>
        <end position="29"/>
    </location>
</feature>
<gene>
    <name evidence="5" type="ORF">ACFQDO_11835</name>
</gene>
<comment type="caution">
    <text evidence="5">The sequence shown here is derived from an EMBL/GenBank/DDBJ whole genome shotgun (WGS) entry which is preliminary data.</text>
</comment>
<evidence type="ECO:0000256" key="2">
    <source>
        <dbReference type="ARBA" id="ARBA00022737"/>
    </source>
</evidence>
<keyword evidence="1 4" id="KW-0732">Signal</keyword>